<sequence>MLNIALMPAVDVGWLDNRGLTPRDTANRIIGAHFSTPMGSRFAVRSFLVIAGCSALIGLAGSSAESADTIRISGSSTVFPITKAAIQGFRTTGQGKSVDFDVKETGSTAGFREFCSANIPLANASRPISGKELKRCAENGINFIELPIAFDAITVVVNPGNHWARSMTVNELSRLWNKSAQGTINRWNQVNLDYPDQAIKLCGPGNDSGTYDVFNKTINGSKTNSRTDYLASEDDNELVKCVADNRQALAYFGYAYYKNNIKKLKAVKIVNSKDNAVMPSVKSVQNEKYRPLSRPLFLYINDQSLRNNKPFRQFISYYLRNISSLVTTSNYIPLPDATYRLVDSKKYRHILGSSFGGNLPVGLTIGQAIDRSFDQHKTEYHR</sequence>
<dbReference type="SMR" id="Q7U6Q2"/>
<dbReference type="GO" id="GO:0042301">
    <property type="term" value="F:phosphate ion binding"/>
    <property type="evidence" value="ECO:0007669"/>
    <property type="project" value="UniProtKB-UniRule"/>
</dbReference>
<keyword evidence="7" id="KW-1185">Reference proteome</keyword>
<evidence type="ECO:0000256" key="4">
    <source>
        <dbReference type="RuleBase" id="RU367119"/>
    </source>
</evidence>
<dbReference type="eggNOG" id="COG0226">
    <property type="taxonomic scope" value="Bacteria"/>
</dbReference>
<accession>Q7U6Q2</accession>
<dbReference type="PANTHER" id="PTHR30570">
    <property type="entry name" value="PERIPLASMIC PHOSPHATE BINDING COMPONENT OF PHOSPHATE ABC TRANSPORTER"/>
    <property type="match status" value="1"/>
</dbReference>
<dbReference type="NCBIfam" id="TIGR02136">
    <property type="entry name" value="ptsS_2"/>
    <property type="match status" value="1"/>
</dbReference>
<protein>
    <recommendedName>
        <fullName evidence="4">Phosphate-binding protein</fullName>
    </recommendedName>
</protein>
<keyword evidence="2 4" id="KW-0813">Transport</keyword>
<dbReference type="Gene3D" id="3.40.190.10">
    <property type="entry name" value="Periplasmic binding protein-like II"/>
    <property type="match status" value="2"/>
</dbReference>
<feature type="domain" description="PBP" evidence="5">
    <location>
        <begin position="63"/>
        <end position="319"/>
    </location>
</feature>
<evidence type="ECO:0000313" key="7">
    <source>
        <dbReference type="Proteomes" id="UP000001422"/>
    </source>
</evidence>
<dbReference type="STRING" id="84588.SYNW1286"/>
<dbReference type="CDD" id="cd13654">
    <property type="entry name" value="PBP2_phosphate_like_2"/>
    <property type="match status" value="1"/>
</dbReference>
<comment type="similarity">
    <text evidence="1 4">Belongs to the PstS family.</text>
</comment>
<comment type="function">
    <text evidence="4">Involved in the system for phosphate transport across the cytoplasmic membrane.</text>
</comment>
<dbReference type="Proteomes" id="UP000001422">
    <property type="component" value="Chromosome"/>
</dbReference>
<reference evidence="6 7" key="1">
    <citation type="journal article" date="2003" name="Nature">
        <title>The genome of a motile marine Synechococcus.</title>
        <authorList>
            <person name="Palenik B."/>
            <person name="Brahamsha B."/>
            <person name="Larimer F."/>
            <person name="Land M."/>
            <person name="Hauser L."/>
            <person name="Chain P."/>
            <person name="Lamerdin J."/>
            <person name="Regala W."/>
            <person name="Allen E.A."/>
            <person name="McCarren J."/>
            <person name="Paulsen I."/>
            <person name="Dufresne A."/>
            <person name="Partensky F."/>
            <person name="Webb E."/>
            <person name="Waterbury J."/>
        </authorList>
    </citation>
    <scope>NUCLEOTIDE SEQUENCE [LARGE SCALE GENOMIC DNA]</scope>
    <source>
        <strain evidence="6 7">WH8102</strain>
    </source>
</reference>
<dbReference type="HOGENOM" id="CLU_026228_1_0_3"/>
<dbReference type="KEGG" id="syw:SYNW1286"/>
<dbReference type="SUPFAM" id="SSF53850">
    <property type="entry name" value="Periplasmic binding protein-like II"/>
    <property type="match status" value="1"/>
</dbReference>
<dbReference type="Pfam" id="PF12849">
    <property type="entry name" value="PBP_like_2"/>
    <property type="match status" value="1"/>
</dbReference>
<dbReference type="EMBL" id="BX569692">
    <property type="protein sequence ID" value="CAE07801.1"/>
    <property type="molecule type" value="Genomic_DNA"/>
</dbReference>
<evidence type="ECO:0000256" key="3">
    <source>
        <dbReference type="ARBA" id="ARBA00022729"/>
    </source>
</evidence>
<organism evidence="6 7">
    <name type="scientific">Parasynechococcus marenigrum (strain WH8102)</name>
    <dbReference type="NCBI Taxonomy" id="84588"/>
    <lineage>
        <taxon>Bacteria</taxon>
        <taxon>Bacillati</taxon>
        <taxon>Cyanobacteriota</taxon>
        <taxon>Cyanophyceae</taxon>
        <taxon>Synechococcales</taxon>
        <taxon>Prochlorococcaceae</taxon>
        <taxon>Parasynechococcus</taxon>
        <taxon>Parasynechococcus marenigrum</taxon>
    </lineage>
</organism>
<keyword evidence="3" id="KW-0732">Signal</keyword>
<dbReference type="PANTHER" id="PTHR30570:SF1">
    <property type="entry name" value="PHOSPHATE-BINDING PROTEIN PSTS"/>
    <property type="match status" value="1"/>
</dbReference>
<dbReference type="InterPro" id="IPR024370">
    <property type="entry name" value="PBP_domain"/>
</dbReference>
<evidence type="ECO:0000259" key="5">
    <source>
        <dbReference type="Pfam" id="PF12849"/>
    </source>
</evidence>
<gene>
    <name evidence="6" type="ordered locus">SYNW1286</name>
</gene>
<name>Q7U6Q2_PARMW</name>
<dbReference type="InterPro" id="IPR050811">
    <property type="entry name" value="Phosphate_ABC_transporter"/>
</dbReference>
<proteinExistence type="inferred from homology"/>
<dbReference type="RefSeq" id="WP_011128150.1">
    <property type="nucleotide sequence ID" value="NC_005070.1"/>
</dbReference>
<dbReference type="AlphaFoldDB" id="Q7U6Q2"/>
<evidence type="ECO:0000313" key="6">
    <source>
        <dbReference type="EMBL" id="CAE07801.1"/>
    </source>
</evidence>
<dbReference type="InterPro" id="IPR011862">
    <property type="entry name" value="Phos-bd"/>
</dbReference>
<evidence type="ECO:0000256" key="2">
    <source>
        <dbReference type="ARBA" id="ARBA00022448"/>
    </source>
</evidence>
<evidence type="ECO:0000256" key="1">
    <source>
        <dbReference type="ARBA" id="ARBA00008725"/>
    </source>
</evidence>
<keyword evidence="4" id="KW-0592">Phosphate transport</keyword>
<dbReference type="GO" id="GO:0006817">
    <property type="term" value="P:phosphate ion transport"/>
    <property type="evidence" value="ECO:0007669"/>
    <property type="project" value="UniProtKB-UniRule"/>
</dbReference>